<dbReference type="SMART" id="SM00181">
    <property type="entry name" value="EGF"/>
    <property type="match status" value="3"/>
</dbReference>
<dbReference type="SUPFAM" id="SSF57196">
    <property type="entry name" value="EGF/Laminin"/>
    <property type="match status" value="3"/>
</dbReference>
<proteinExistence type="predicted"/>
<dbReference type="InterPro" id="IPR000742">
    <property type="entry name" value="EGF"/>
</dbReference>
<dbReference type="PROSITE" id="PS51120">
    <property type="entry name" value="LDLRB"/>
    <property type="match status" value="9"/>
</dbReference>
<organism evidence="3 4">
    <name type="scientific">Porites lobata</name>
    <dbReference type="NCBI Taxonomy" id="104759"/>
    <lineage>
        <taxon>Eukaryota</taxon>
        <taxon>Metazoa</taxon>
        <taxon>Cnidaria</taxon>
        <taxon>Anthozoa</taxon>
        <taxon>Hexacorallia</taxon>
        <taxon>Scleractinia</taxon>
        <taxon>Fungiina</taxon>
        <taxon>Poritidae</taxon>
        <taxon>Porites</taxon>
    </lineage>
</organism>
<gene>
    <name evidence="3" type="ORF">PLOB_00043406</name>
</gene>
<feature type="repeat" description="LDL-receptor class B" evidence="1">
    <location>
        <begin position="211"/>
        <end position="252"/>
    </location>
</feature>
<evidence type="ECO:0000259" key="2">
    <source>
        <dbReference type="SMART" id="SM00181"/>
    </source>
</evidence>
<feature type="repeat" description="LDL-receptor class B" evidence="1">
    <location>
        <begin position="253"/>
        <end position="295"/>
    </location>
</feature>
<feature type="repeat" description="LDL-receptor class B" evidence="1">
    <location>
        <begin position="608"/>
        <end position="651"/>
    </location>
</feature>
<evidence type="ECO:0000313" key="3">
    <source>
        <dbReference type="EMBL" id="CAH3143418.1"/>
    </source>
</evidence>
<feature type="repeat" description="LDL-receptor class B" evidence="1">
    <location>
        <begin position="340"/>
        <end position="382"/>
    </location>
</feature>
<name>A0ABN8PGR1_9CNID</name>
<dbReference type="InterPro" id="IPR000033">
    <property type="entry name" value="LDLR_classB_rpt"/>
</dbReference>
<dbReference type="SMART" id="SM00135">
    <property type="entry name" value="LY"/>
    <property type="match status" value="12"/>
</dbReference>
<dbReference type="InterPro" id="IPR011042">
    <property type="entry name" value="6-blade_b-propeller_TolB-like"/>
</dbReference>
<dbReference type="PANTHER" id="PTHR46513:SF41">
    <property type="entry name" value="LOW-DENSITY LIPOPROTEIN RECEPTOR-RELATED PROTEIN"/>
    <property type="match status" value="1"/>
</dbReference>
<evidence type="ECO:0000256" key="1">
    <source>
        <dbReference type="PROSITE-ProRule" id="PRU00461"/>
    </source>
</evidence>
<evidence type="ECO:0000313" key="4">
    <source>
        <dbReference type="Proteomes" id="UP001159405"/>
    </source>
</evidence>
<sequence length="788" mass="89539">MDGSNRRVIIRRNIHWPNGLTMNYSAQKIYWTDASLFYIDKANYDGSDRQSILRSAPIQCSLEHPFALALYADKLYWTDWKKRGILSTNKNNGLRCPVIKKSNTSPMDIRAYVAKRQVPRPGKNPCSSSTNGGCSDLCLLNNRGKSCACPTGVKLLPDNKTCEQGPVHFLLLARKVDIRRISLDTPDFTDVVMPVSGLRHAMAIDFDPVDKFVYWSDDEKLEIKRSKMDGTGVQVIINDVSHPDGIAVEWLARNLYWTDTGTDRIEVSRLDGSFRKIVISEDLDEPRAITLHPSLGYMFWTDWGKHPKIERAELDGSHRITLVKTSVVWPNGITIDFHEQKLYWVDAKLDKIEIMNLDGSNRRVILDSKLPHVFGFTVLGDRLFWTDWQRRAIESVNKKTGNNRNVILDSVPDLMGLKAVNLDLPLGSNPCEHNNGGCSHLCLYTPTGIRCECPTGMILKERKKAGKRQKRCTCMYPSRLLFFARKKSLRRMFLDTPDPADVVVPVPGIQHAVAIDFDPVDKFIYWSDVEAFEIKRAKTDGTGVQLIAGINVRHCHGLAVDVVARNIYWTNTDTDRIEVSRLDGSSRKVLINDHLDEPRAIALDYTRGYMFWTDWGKHPKIERAGLDGSLRVTLVNTSVAWPNGITIDFHDKKVYWADARLDKIEEMNLDGRNRRIVLDQKLSHVFGLTLLSDRLYWTDRGRLAIESCNKRTGNERQTIMGGVHGLLGIKAVNVKRVHGFNPCRRNNGGCSHLCLYTPTEVRCECPSGMTLKKRKQTGRKNKKCIYIS</sequence>
<dbReference type="InterPro" id="IPR050778">
    <property type="entry name" value="Cueball_EGF_LRP_Nidogen"/>
</dbReference>
<dbReference type="Proteomes" id="UP001159405">
    <property type="component" value="Unassembled WGS sequence"/>
</dbReference>
<dbReference type="Gene3D" id="2.120.10.30">
    <property type="entry name" value="TolB, C-terminal domain"/>
    <property type="match status" value="3"/>
</dbReference>
<feature type="domain" description="EGF-like" evidence="2">
    <location>
        <begin position="742"/>
        <end position="785"/>
    </location>
</feature>
<dbReference type="EMBL" id="CALNXK010000071">
    <property type="protein sequence ID" value="CAH3143418.1"/>
    <property type="molecule type" value="Genomic_DNA"/>
</dbReference>
<feature type="repeat" description="LDL-receptor class B" evidence="1">
    <location>
        <begin position="565"/>
        <end position="607"/>
    </location>
</feature>
<feature type="repeat" description="LDL-receptor class B" evidence="1">
    <location>
        <begin position="522"/>
        <end position="564"/>
    </location>
</feature>
<accession>A0ABN8PGR1</accession>
<feature type="domain" description="EGF-like" evidence="2">
    <location>
        <begin position="125"/>
        <end position="163"/>
    </location>
</feature>
<comment type="caution">
    <text evidence="3">The sequence shown here is derived from an EMBL/GenBank/DDBJ whole genome shotgun (WGS) entry which is preliminary data.</text>
</comment>
<feature type="domain" description="EGF-like" evidence="2">
    <location>
        <begin position="430"/>
        <end position="473"/>
    </location>
</feature>
<dbReference type="SUPFAM" id="SSF63825">
    <property type="entry name" value="YWTD domain"/>
    <property type="match status" value="3"/>
</dbReference>
<feature type="repeat" description="LDL-receptor class B" evidence="1">
    <location>
        <begin position="296"/>
        <end position="339"/>
    </location>
</feature>
<dbReference type="Pfam" id="PF00058">
    <property type="entry name" value="Ldl_recept_b"/>
    <property type="match status" value="8"/>
</dbReference>
<feature type="repeat" description="LDL-receptor class B" evidence="1">
    <location>
        <begin position="652"/>
        <end position="694"/>
    </location>
</feature>
<dbReference type="Pfam" id="PF14670">
    <property type="entry name" value="FXa_inhibition"/>
    <property type="match status" value="3"/>
</dbReference>
<protein>
    <recommendedName>
        <fullName evidence="2">EGF-like domain-containing protein</fullName>
    </recommendedName>
</protein>
<reference evidence="3 4" key="1">
    <citation type="submission" date="2022-05" db="EMBL/GenBank/DDBJ databases">
        <authorList>
            <consortium name="Genoscope - CEA"/>
            <person name="William W."/>
        </authorList>
    </citation>
    <scope>NUCLEOTIDE SEQUENCE [LARGE SCALE GENOMIC DNA]</scope>
</reference>
<keyword evidence="4" id="KW-1185">Reference proteome</keyword>
<dbReference type="PANTHER" id="PTHR46513">
    <property type="entry name" value="VITELLOGENIN RECEPTOR-LIKE PROTEIN-RELATED-RELATED"/>
    <property type="match status" value="1"/>
</dbReference>
<feature type="repeat" description="LDL-receptor class B" evidence="1">
    <location>
        <begin position="27"/>
        <end position="74"/>
    </location>
</feature>